<dbReference type="Proteomes" id="UP000427281">
    <property type="component" value="Chromosome"/>
</dbReference>
<dbReference type="RefSeq" id="WP_155366234.1">
    <property type="nucleotide sequence ID" value="NZ_CP043930.1"/>
</dbReference>
<gene>
    <name evidence="1" type="ORF">F1728_24135</name>
</gene>
<name>A0A6I6AG66_9PLAN</name>
<reference evidence="1 2" key="1">
    <citation type="submission" date="2019-09" db="EMBL/GenBank/DDBJ databases">
        <title>Gimesia benthica sp. nov., a novel bacterium isolated from deep-sea water of the Northwest Indian Ocean.</title>
        <authorList>
            <person name="Dai X."/>
        </authorList>
    </citation>
    <scope>NUCLEOTIDE SEQUENCE [LARGE SCALE GENOMIC DNA]</scope>
    <source>
        <strain evidence="1 2">E7</strain>
    </source>
</reference>
<accession>A0A6I6AG66</accession>
<dbReference type="KEGG" id="gim:F1728_24135"/>
<dbReference type="AlphaFoldDB" id="A0A6I6AG66"/>
<sequence>MMTSIGSLPVWYRMQLTPATTLHYDYRDKPAFEEIGSTPVYMPKSLILILLLIKPFDLVYRAFRRLFQRKP</sequence>
<dbReference type="EMBL" id="CP043930">
    <property type="protein sequence ID" value="QGQ25583.1"/>
    <property type="molecule type" value="Genomic_DNA"/>
</dbReference>
<keyword evidence="2" id="KW-1185">Reference proteome</keyword>
<evidence type="ECO:0000313" key="1">
    <source>
        <dbReference type="EMBL" id="QGQ25583.1"/>
    </source>
</evidence>
<protein>
    <submittedName>
        <fullName evidence="1">Uncharacterized protein</fullName>
    </submittedName>
</protein>
<organism evidence="1 2">
    <name type="scientific">Gimesia benthica</name>
    <dbReference type="NCBI Taxonomy" id="2608982"/>
    <lineage>
        <taxon>Bacteria</taxon>
        <taxon>Pseudomonadati</taxon>
        <taxon>Planctomycetota</taxon>
        <taxon>Planctomycetia</taxon>
        <taxon>Planctomycetales</taxon>
        <taxon>Planctomycetaceae</taxon>
        <taxon>Gimesia</taxon>
    </lineage>
</organism>
<evidence type="ECO:0000313" key="2">
    <source>
        <dbReference type="Proteomes" id="UP000427281"/>
    </source>
</evidence>
<proteinExistence type="predicted"/>